<keyword evidence="1" id="KW-0732">Signal</keyword>
<accession>A0ABP9GI48</accession>
<dbReference type="InterPro" id="IPR007484">
    <property type="entry name" value="Peptidase_M28"/>
</dbReference>
<feature type="chain" id="PRO_5045355827" evidence="1">
    <location>
        <begin position="22"/>
        <end position="305"/>
    </location>
</feature>
<dbReference type="Gene3D" id="3.40.630.10">
    <property type="entry name" value="Zn peptidases"/>
    <property type="match status" value="1"/>
</dbReference>
<evidence type="ECO:0000313" key="4">
    <source>
        <dbReference type="Proteomes" id="UP001501302"/>
    </source>
</evidence>
<keyword evidence="4" id="KW-1185">Reference proteome</keyword>
<protein>
    <submittedName>
        <fullName evidence="3">M20/M25/M40 family metallo-hydrolase</fullName>
    </submittedName>
</protein>
<gene>
    <name evidence="3" type="ORF">GCM10023314_17050</name>
</gene>
<proteinExistence type="predicted"/>
<evidence type="ECO:0000256" key="1">
    <source>
        <dbReference type="SAM" id="SignalP"/>
    </source>
</evidence>
<comment type="caution">
    <text evidence="3">The sequence shown here is derived from an EMBL/GenBank/DDBJ whole genome shotgun (WGS) entry which is preliminary data.</text>
</comment>
<dbReference type="PANTHER" id="PTHR12147">
    <property type="entry name" value="METALLOPEPTIDASE M28 FAMILY MEMBER"/>
    <property type="match status" value="1"/>
</dbReference>
<evidence type="ECO:0000259" key="2">
    <source>
        <dbReference type="Pfam" id="PF04389"/>
    </source>
</evidence>
<dbReference type="InterPro" id="IPR045175">
    <property type="entry name" value="M28_fam"/>
</dbReference>
<dbReference type="SUPFAM" id="SSF53187">
    <property type="entry name" value="Zn-dependent exopeptidases"/>
    <property type="match status" value="1"/>
</dbReference>
<dbReference type="PANTHER" id="PTHR12147:SF26">
    <property type="entry name" value="PEPTIDASE M28 DOMAIN-CONTAINING PROTEIN"/>
    <property type="match status" value="1"/>
</dbReference>
<dbReference type="EMBL" id="BAABJJ010000027">
    <property type="protein sequence ID" value="GAA4944626.1"/>
    <property type="molecule type" value="Genomic_DNA"/>
</dbReference>
<organism evidence="3 4">
    <name type="scientific">Algibacter agarivorans</name>
    <dbReference type="NCBI Taxonomy" id="1109741"/>
    <lineage>
        <taxon>Bacteria</taxon>
        <taxon>Pseudomonadati</taxon>
        <taxon>Bacteroidota</taxon>
        <taxon>Flavobacteriia</taxon>
        <taxon>Flavobacteriales</taxon>
        <taxon>Flavobacteriaceae</taxon>
        <taxon>Algibacter</taxon>
    </lineage>
</organism>
<dbReference type="RefSeq" id="WP_345191478.1">
    <property type="nucleotide sequence ID" value="NZ_BAABJJ010000027.1"/>
</dbReference>
<dbReference type="Proteomes" id="UP001501302">
    <property type="component" value="Unassembled WGS sequence"/>
</dbReference>
<name>A0ABP9GI48_9FLAO</name>
<dbReference type="Pfam" id="PF04389">
    <property type="entry name" value="Peptidase_M28"/>
    <property type="match status" value="1"/>
</dbReference>
<reference evidence="4" key="1">
    <citation type="journal article" date="2019" name="Int. J. Syst. Evol. Microbiol.">
        <title>The Global Catalogue of Microorganisms (GCM) 10K type strain sequencing project: providing services to taxonomists for standard genome sequencing and annotation.</title>
        <authorList>
            <consortium name="The Broad Institute Genomics Platform"/>
            <consortium name="The Broad Institute Genome Sequencing Center for Infectious Disease"/>
            <person name="Wu L."/>
            <person name="Ma J."/>
        </authorList>
    </citation>
    <scope>NUCLEOTIDE SEQUENCE [LARGE SCALE GENOMIC DNA]</scope>
    <source>
        <strain evidence="4">JCM 18285</strain>
    </source>
</reference>
<sequence length="305" mass="34857">MNKILLLLVFCLTFQVTDSFAQTEPKECSLFDKKKLLKHVKSLSSDAFEGRRTGTKGALKARKYIINQFHSLKVLPLGKNYEQSFSFINKRKQYNGINLLGLIKGKESPKKYIVISAHYDHEGVKYGKIYNGADDNASGLSALFSFAEYYKKNPPKHSVILAAFDGEELGLKGSKYFVDNTVISTKHIVVNLNMDMISRSAKNELFAVGTPHNKRLEYIVKHFESSNKIKLKIGHDGYDGLDNWTYSSDHANFHKKGIPFLYFGVEDHKDYHEPTDDYENIHPEFYIEAVKTIISVFEKIDCSKF</sequence>
<evidence type="ECO:0000313" key="3">
    <source>
        <dbReference type="EMBL" id="GAA4944626.1"/>
    </source>
</evidence>
<feature type="signal peptide" evidence="1">
    <location>
        <begin position="1"/>
        <end position="21"/>
    </location>
</feature>
<feature type="domain" description="Peptidase M28" evidence="2">
    <location>
        <begin position="98"/>
        <end position="294"/>
    </location>
</feature>